<name>A0A926P646_9HYPH</name>
<evidence type="ECO:0000313" key="2">
    <source>
        <dbReference type="EMBL" id="MBD1549026.1"/>
    </source>
</evidence>
<dbReference type="AlphaFoldDB" id="A0A926P646"/>
<dbReference type="InterPro" id="IPR016181">
    <property type="entry name" value="Acyl_CoA_acyltransferase"/>
</dbReference>
<accession>A0A926P646</accession>
<feature type="domain" description="N-acetyltransferase" evidence="1">
    <location>
        <begin position="11"/>
        <end position="184"/>
    </location>
</feature>
<organism evidence="2 3">
    <name type="scientific">Roseibium aggregatum</name>
    <dbReference type="NCBI Taxonomy" id="187304"/>
    <lineage>
        <taxon>Bacteria</taxon>
        <taxon>Pseudomonadati</taxon>
        <taxon>Pseudomonadota</taxon>
        <taxon>Alphaproteobacteria</taxon>
        <taxon>Hyphomicrobiales</taxon>
        <taxon>Stappiaceae</taxon>
        <taxon>Roseibium</taxon>
    </lineage>
</organism>
<dbReference type="EMBL" id="JABFCZ010000029">
    <property type="protein sequence ID" value="MBD1549026.1"/>
    <property type="molecule type" value="Genomic_DNA"/>
</dbReference>
<dbReference type="Pfam" id="PF13302">
    <property type="entry name" value="Acetyltransf_3"/>
    <property type="match status" value="1"/>
</dbReference>
<dbReference type="InterPro" id="IPR000182">
    <property type="entry name" value="GNAT_dom"/>
</dbReference>
<reference evidence="2" key="1">
    <citation type="submission" date="2020-05" db="EMBL/GenBank/DDBJ databases">
        <title>Identification of trans-AT polyketide cluster in two marine bacteria, producers of a novel glutaramide-containing polyketide sesbanimide D and analogs.</title>
        <authorList>
            <person name="Kacar D."/>
            <person name="Rodriguez P."/>
            <person name="Canedo L."/>
            <person name="Gonzalez E."/>
            <person name="Galan B."/>
            <person name="De La Calle F."/>
            <person name="Garcia J.L."/>
        </authorList>
    </citation>
    <scope>NUCLEOTIDE SEQUENCE</scope>
    <source>
        <strain evidence="2">PHM038</strain>
    </source>
</reference>
<evidence type="ECO:0000259" key="1">
    <source>
        <dbReference type="PROSITE" id="PS51186"/>
    </source>
</evidence>
<proteinExistence type="predicted"/>
<comment type="caution">
    <text evidence="2">The sequence shown here is derived from an EMBL/GenBank/DDBJ whole genome shotgun (WGS) entry which is preliminary data.</text>
</comment>
<dbReference type="RefSeq" id="WP_190293709.1">
    <property type="nucleotide sequence ID" value="NZ_JABFCZ010000029.1"/>
</dbReference>
<dbReference type="PROSITE" id="PS51186">
    <property type="entry name" value="GNAT"/>
    <property type="match status" value="1"/>
</dbReference>
<dbReference type="SUPFAM" id="SSF55729">
    <property type="entry name" value="Acyl-CoA N-acyltransferases (Nat)"/>
    <property type="match status" value="1"/>
</dbReference>
<protein>
    <submittedName>
        <fullName evidence="2">GNAT family N-acetyltransferase</fullName>
    </submittedName>
</protein>
<gene>
    <name evidence="2" type="ORF">HK439_22430</name>
</gene>
<sequence length="193" mass="21310">MMLPVLTTRRLVLRPFREGDAEAIANLGGRDFEVARWLTGCTWPYEDGAAQAFVDKVMNQDPLDLDRMKGQAVFAITLGGIFIGTVAIQAPGDLEEQPECPTLGYWLGRPFHGFGYATEAAEAALAWGFEAFHCQAIAARAYEDNSASRAVLRKQGFRPVGKTVRFAKALDRKVSNIVVRLERSDFESRRAAA</sequence>
<dbReference type="Proteomes" id="UP000598467">
    <property type="component" value="Unassembled WGS sequence"/>
</dbReference>
<dbReference type="InterPro" id="IPR051531">
    <property type="entry name" value="N-acetyltransferase"/>
</dbReference>
<evidence type="ECO:0000313" key="3">
    <source>
        <dbReference type="Proteomes" id="UP000598467"/>
    </source>
</evidence>
<dbReference type="PANTHER" id="PTHR43792">
    <property type="entry name" value="GNAT FAMILY, PUTATIVE (AFU_ORTHOLOGUE AFUA_3G00765)-RELATED-RELATED"/>
    <property type="match status" value="1"/>
</dbReference>
<dbReference type="GO" id="GO:0016747">
    <property type="term" value="F:acyltransferase activity, transferring groups other than amino-acyl groups"/>
    <property type="evidence" value="ECO:0007669"/>
    <property type="project" value="InterPro"/>
</dbReference>
<dbReference type="Gene3D" id="3.40.630.30">
    <property type="match status" value="1"/>
</dbReference>